<dbReference type="InterPro" id="IPR011008">
    <property type="entry name" value="Dimeric_a/b-barrel"/>
</dbReference>
<proteinExistence type="predicted"/>
<keyword evidence="2" id="KW-1185">Reference proteome</keyword>
<dbReference type="Pfam" id="PF05336">
    <property type="entry name" value="rhaM"/>
    <property type="match status" value="1"/>
</dbReference>
<dbReference type="InterPro" id="IPR008000">
    <property type="entry name" value="Rham/fucose_mutarotase"/>
</dbReference>
<dbReference type="RefSeq" id="WP_283343492.1">
    <property type="nucleotide sequence ID" value="NZ_JASHIF010000002.1"/>
</dbReference>
<dbReference type="SUPFAM" id="SSF54909">
    <property type="entry name" value="Dimeric alpha+beta barrel"/>
    <property type="match status" value="1"/>
</dbReference>
<reference evidence="1 2" key="1">
    <citation type="submission" date="2023-05" db="EMBL/GenBank/DDBJ databases">
        <title>Novel species of genus Flectobacillus isolated from stream in China.</title>
        <authorList>
            <person name="Lu H."/>
        </authorList>
    </citation>
    <scope>NUCLEOTIDE SEQUENCE [LARGE SCALE GENOMIC DNA]</scope>
    <source>
        <strain evidence="1 2">KCTC 42575</strain>
    </source>
</reference>
<dbReference type="Gene3D" id="3.30.70.100">
    <property type="match status" value="1"/>
</dbReference>
<evidence type="ECO:0000313" key="2">
    <source>
        <dbReference type="Proteomes" id="UP001236507"/>
    </source>
</evidence>
<gene>
    <name evidence="1" type="ORF">QM524_03400</name>
</gene>
<sequence>MNKRFALALDLVNDEQLIAEYEKYHEAVWPEILQSIAGAGITQMEIYRLGNRLFMIIEVDDSFSFERKGQMDAENRKVQEWEKLMWKYQDALPMAQPGEKWLLMDKIFDLKAQLSQ</sequence>
<accession>A0ABT6Y3X2</accession>
<dbReference type="Proteomes" id="UP001236507">
    <property type="component" value="Unassembled WGS sequence"/>
</dbReference>
<evidence type="ECO:0000313" key="1">
    <source>
        <dbReference type="EMBL" id="MDI9858250.1"/>
    </source>
</evidence>
<dbReference type="PANTHER" id="PTHR43239">
    <property type="entry name" value="UPF0734 PROTEIN DDB_G0273871/DDB_G0273177"/>
    <property type="match status" value="1"/>
</dbReference>
<name>A0ABT6Y3X2_9BACT</name>
<comment type="caution">
    <text evidence="1">The sequence shown here is derived from an EMBL/GenBank/DDBJ whole genome shotgun (WGS) entry which is preliminary data.</text>
</comment>
<dbReference type="PANTHER" id="PTHR43239:SF1">
    <property type="entry name" value="UPF0734 PROTEIN DDB_G0273871_DDB_G0273177"/>
    <property type="match status" value="1"/>
</dbReference>
<protein>
    <submittedName>
        <fullName evidence="1">L-rhamnose mutarotase</fullName>
    </submittedName>
</protein>
<dbReference type="EMBL" id="JASHIF010000002">
    <property type="protein sequence ID" value="MDI9858250.1"/>
    <property type="molecule type" value="Genomic_DNA"/>
</dbReference>
<organism evidence="1 2">
    <name type="scientific">Flectobacillus roseus</name>
    <dbReference type="NCBI Taxonomy" id="502259"/>
    <lineage>
        <taxon>Bacteria</taxon>
        <taxon>Pseudomonadati</taxon>
        <taxon>Bacteroidota</taxon>
        <taxon>Cytophagia</taxon>
        <taxon>Cytophagales</taxon>
        <taxon>Flectobacillaceae</taxon>
        <taxon>Flectobacillus</taxon>
    </lineage>
</organism>
<dbReference type="InterPro" id="IPR052996">
    <property type="entry name" value="Carb_Metab_Mutarotase"/>
</dbReference>